<evidence type="ECO:0000313" key="1">
    <source>
        <dbReference type="EMBL" id="OWZ24419.1"/>
    </source>
</evidence>
<proteinExistence type="predicted"/>
<dbReference type="Proteomes" id="UP000198211">
    <property type="component" value="Unassembled WGS sequence"/>
</dbReference>
<reference evidence="2" key="1">
    <citation type="submission" date="2017-03" db="EMBL/GenBank/DDBJ databases">
        <title>Phytopthora megakarya and P. palmivora, two closely related causual agents of cacao black pod achieved similar genome size and gene model numbers by different mechanisms.</title>
        <authorList>
            <person name="Ali S."/>
            <person name="Shao J."/>
            <person name="Larry D.J."/>
            <person name="Kronmiller B."/>
            <person name="Shen D."/>
            <person name="Strem M.D."/>
            <person name="Melnick R.L."/>
            <person name="Guiltinan M.J."/>
            <person name="Tyler B.M."/>
            <person name="Meinhardt L.W."/>
            <person name="Bailey B.A."/>
        </authorList>
    </citation>
    <scope>NUCLEOTIDE SEQUENCE [LARGE SCALE GENOMIC DNA]</scope>
    <source>
        <strain evidence="2">zdho120</strain>
    </source>
</reference>
<accession>A0A225X5B0</accession>
<keyword evidence="2" id="KW-1185">Reference proteome</keyword>
<dbReference type="AlphaFoldDB" id="A0A225X5B0"/>
<dbReference type="EMBL" id="NBNE01000014">
    <property type="protein sequence ID" value="OWZ24419.1"/>
    <property type="molecule type" value="Genomic_DNA"/>
</dbReference>
<sequence length="141" mass="16723">MLGAVKHDEKATEAAIEVLETSSRLLRIYELTDGAHDNEERGVVNLTKRVATWMNDTKLAQIMKAWIYKMKMLNLLRQETPRYDTLYKMGVNPDDIYKVLNLKKSVLQAWDTARWAELKRSAKYQKWRHYQNFWNAMNKQT</sequence>
<comment type="caution">
    <text evidence="1">The sequence shown here is derived from an EMBL/GenBank/DDBJ whole genome shotgun (WGS) entry which is preliminary data.</text>
</comment>
<evidence type="ECO:0000313" key="2">
    <source>
        <dbReference type="Proteomes" id="UP000198211"/>
    </source>
</evidence>
<protein>
    <submittedName>
        <fullName evidence="1">Avirulence (Avh) protein</fullName>
    </submittedName>
</protein>
<organism evidence="1 2">
    <name type="scientific">Phytophthora megakarya</name>
    <dbReference type="NCBI Taxonomy" id="4795"/>
    <lineage>
        <taxon>Eukaryota</taxon>
        <taxon>Sar</taxon>
        <taxon>Stramenopiles</taxon>
        <taxon>Oomycota</taxon>
        <taxon>Peronosporomycetes</taxon>
        <taxon>Peronosporales</taxon>
        <taxon>Peronosporaceae</taxon>
        <taxon>Phytophthora</taxon>
    </lineage>
</organism>
<gene>
    <name evidence="1" type="ORF">PHMEG_000548</name>
</gene>
<name>A0A225X5B0_9STRA</name>